<evidence type="ECO:0000256" key="3">
    <source>
        <dbReference type="ARBA" id="ARBA00023125"/>
    </source>
</evidence>
<dbReference type="InterPro" id="IPR009057">
    <property type="entry name" value="Homeodomain-like_sf"/>
</dbReference>
<evidence type="ECO:0000259" key="6">
    <source>
        <dbReference type="PROSITE" id="PS50977"/>
    </source>
</evidence>
<feature type="DNA-binding region" description="H-T-H motif" evidence="5">
    <location>
        <begin position="22"/>
        <end position="41"/>
    </location>
</feature>
<evidence type="ECO:0000313" key="7">
    <source>
        <dbReference type="EMBL" id="MBC5765616.1"/>
    </source>
</evidence>
<dbReference type="Proteomes" id="UP000596827">
    <property type="component" value="Unassembled WGS sequence"/>
</dbReference>
<name>A0A923M8F3_9BURK</name>
<gene>
    <name evidence="7" type="ORF">H8R02_14205</name>
</gene>
<dbReference type="Gene3D" id="1.10.357.10">
    <property type="entry name" value="Tetracycline Repressor, domain 2"/>
    <property type="match status" value="1"/>
</dbReference>
<dbReference type="GO" id="GO:0003700">
    <property type="term" value="F:DNA-binding transcription factor activity"/>
    <property type="evidence" value="ECO:0007669"/>
    <property type="project" value="TreeGrafter"/>
</dbReference>
<dbReference type="GO" id="GO:0000976">
    <property type="term" value="F:transcription cis-regulatory region binding"/>
    <property type="evidence" value="ECO:0007669"/>
    <property type="project" value="TreeGrafter"/>
</dbReference>
<keyword evidence="4" id="KW-0804">Transcription</keyword>
<dbReference type="PROSITE" id="PS50977">
    <property type="entry name" value="HTH_TETR_2"/>
    <property type="match status" value="1"/>
</dbReference>
<organism evidence="7 8">
    <name type="scientific">Ramlibacter albus</name>
    <dbReference type="NCBI Taxonomy" id="2079448"/>
    <lineage>
        <taxon>Bacteria</taxon>
        <taxon>Pseudomonadati</taxon>
        <taxon>Pseudomonadota</taxon>
        <taxon>Betaproteobacteria</taxon>
        <taxon>Burkholderiales</taxon>
        <taxon>Comamonadaceae</taxon>
        <taxon>Ramlibacter</taxon>
    </lineage>
</organism>
<protein>
    <submittedName>
        <fullName evidence="7">TetR/AcrR family transcriptional regulator</fullName>
    </submittedName>
</protein>
<reference evidence="7" key="1">
    <citation type="submission" date="2020-08" db="EMBL/GenBank/DDBJ databases">
        <title>Ramlibacter sp. GTP1 16S ribosomal RNA gene genome sequencing and assembly.</title>
        <authorList>
            <person name="Kang M."/>
        </authorList>
    </citation>
    <scope>NUCLEOTIDE SEQUENCE</scope>
    <source>
        <strain evidence="7">GTP1</strain>
    </source>
</reference>
<dbReference type="Gene3D" id="1.10.10.60">
    <property type="entry name" value="Homeodomain-like"/>
    <property type="match status" value="1"/>
</dbReference>
<dbReference type="InterPro" id="IPR050109">
    <property type="entry name" value="HTH-type_TetR-like_transc_reg"/>
</dbReference>
<evidence type="ECO:0000256" key="5">
    <source>
        <dbReference type="PROSITE-ProRule" id="PRU00335"/>
    </source>
</evidence>
<dbReference type="SUPFAM" id="SSF46689">
    <property type="entry name" value="Homeodomain-like"/>
    <property type="match status" value="1"/>
</dbReference>
<keyword evidence="3 5" id="KW-0238">DNA-binding</keyword>
<evidence type="ECO:0000256" key="4">
    <source>
        <dbReference type="ARBA" id="ARBA00023163"/>
    </source>
</evidence>
<dbReference type="PANTHER" id="PTHR30055">
    <property type="entry name" value="HTH-TYPE TRANSCRIPTIONAL REGULATOR RUTR"/>
    <property type="match status" value="1"/>
</dbReference>
<dbReference type="SUPFAM" id="SSF48498">
    <property type="entry name" value="Tetracyclin repressor-like, C-terminal domain"/>
    <property type="match status" value="1"/>
</dbReference>
<dbReference type="EMBL" id="JACORU010000005">
    <property type="protein sequence ID" value="MBC5765616.1"/>
    <property type="molecule type" value="Genomic_DNA"/>
</dbReference>
<sequence length="212" mass="23932">MRQAIKKVATRLLTVHGLNGVSFRDIAMELGITTTNIHYHFGNKNGLVDEVIADYVAEVEARHRTIWLAADKSLPEKLRQLVEYNWERYQQVNKGRDGGNTWSLIGRMRLESQALSDDARKSLASFTSTLHELIRTAVDDAWRRGELDESTPRQDLAFLILNIVNSSSVFTHGTGGFDRLELFFDAFSRVVLSAYAGPHAPSSTGRTKRKRN</sequence>
<dbReference type="InterPro" id="IPR036271">
    <property type="entry name" value="Tet_transcr_reg_TetR-rel_C_sf"/>
</dbReference>
<feature type="domain" description="HTH tetR-type" evidence="6">
    <location>
        <begin position="1"/>
        <end position="59"/>
    </location>
</feature>
<evidence type="ECO:0000256" key="2">
    <source>
        <dbReference type="ARBA" id="ARBA00023015"/>
    </source>
</evidence>
<dbReference type="Pfam" id="PF00440">
    <property type="entry name" value="TetR_N"/>
    <property type="match status" value="1"/>
</dbReference>
<evidence type="ECO:0000256" key="1">
    <source>
        <dbReference type="ARBA" id="ARBA00022491"/>
    </source>
</evidence>
<comment type="caution">
    <text evidence="7">The sequence shown here is derived from an EMBL/GenBank/DDBJ whole genome shotgun (WGS) entry which is preliminary data.</text>
</comment>
<accession>A0A923M8F3</accession>
<keyword evidence="2" id="KW-0805">Transcription regulation</keyword>
<dbReference type="InterPro" id="IPR001647">
    <property type="entry name" value="HTH_TetR"/>
</dbReference>
<dbReference type="AlphaFoldDB" id="A0A923M8F3"/>
<dbReference type="PANTHER" id="PTHR30055:SF175">
    <property type="entry name" value="HTH-TYPE TRANSCRIPTIONAL REPRESSOR KSTR2"/>
    <property type="match status" value="1"/>
</dbReference>
<keyword evidence="8" id="KW-1185">Reference proteome</keyword>
<evidence type="ECO:0000313" key="8">
    <source>
        <dbReference type="Proteomes" id="UP000596827"/>
    </source>
</evidence>
<keyword evidence="1" id="KW-0678">Repressor</keyword>
<proteinExistence type="predicted"/>